<feature type="domain" description="TonB-dependent receptor plug" evidence="12">
    <location>
        <begin position="118"/>
        <end position="240"/>
    </location>
</feature>
<accession>A0A2P8HIR0</accession>
<evidence type="ECO:0000256" key="7">
    <source>
        <dbReference type="ARBA" id="ARBA00023237"/>
    </source>
</evidence>
<keyword evidence="7 8" id="KW-0998">Cell outer membrane</keyword>
<dbReference type="InterPro" id="IPR008969">
    <property type="entry name" value="CarboxyPept-like_regulatory"/>
</dbReference>
<dbReference type="InterPro" id="IPR039426">
    <property type="entry name" value="TonB-dep_rcpt-like"/>
</dbReference>
<feature type="domain" description="TonB-dependent receptor-like beta-barrel" evidence="11">
    <location>
        <begin position="429"/>
        <end position="972"/>
    </location>
</feature>
<dbReference type="Gene3D" id="2.40.170.20">
    <property type="entry name" value="TonB-dependent receptor, beta-barrel domain"/>
    <property type="match status" value="1"/>
</dbReference>
<dbReference type="InterPro" id="IPR036942">
    <property type="entry name" value="Beta-barrel_TonB_sf"/>
</dbReference>
<evidence type="ECO:0000256" key="1">
    <source>
        <dbReference type="ARBA" id="ARBA00004571"/>
    </source>
</evidence>
<dbReference type="Pfam" id="PF07715">
    <property type="entry name" value="Plug"/>
    <property type="match status" value="1"/>
</dbReference>
<dbReference type="PROSITE" id="PS52016">
    <property type="entry name" value="TONB_DEPENDENT_REC_3"/>
    <property type="match status" value="1"/>
</dbReference>
<evidence type="ECO:0000259" key="12">
    <source>
        <dbReference type="Pfam" id="PF07715"/>
    </source>
</evidence>
<dbReference type="Gene3D" id="2.60.40.1120">
    <property type="entry name" value="Carboxypeptidase-like, regulatory domain"/>
    <property type="match status" value="1"/>
</dbReference>
<keyword evidence="10" id="KW-0732">Signal</keyword>
<keyword evidence="3 8" id="KW-1134">Transmembrane beta strand</keyword>
<feature type="signal peptide" evidence="10">
    <location>
        <begin position="1"/>
        <end position="23"/>
    </location>
</feature>
<dbReference type="GO" id="GO:0009279">
    <property type="term" value="C:cell outer membrane"/>
    <property type="evidence" value="ECO:0007669"/>
    <property type="project" value="UniProtKB-SubCell"/>
</dbReference>
<evidence type="ECO:0000256" key="8">
    <source>
        <dbReference type="PROSITE-ProRule" id="PRU01360"/>
    </source>
</evidence>
<evidence type="ECO:0000256" key="2">
    <source>
        <dbReference type="ARBA" id="ARBA00022448"/>
    </source>
</evidence>
<evidence type="ECO:0000256" key="3">
    <source>
        <dbReference type="ARBA" id="ARBA00022452"/>
    </source>
</evidence>
<dbReference type="OrthoDB" id="609136at2"/>
<dbReference type="Gene3D" id="2.170.130.10">
    <property type="entry name" value="TonB-dependent receptor, plug domain"/>
    <property type="match status" value="1"/>
</dbReference>
<dbReference type="NCBIfam" id="TIGR04057">
    <property type="entry name" value="SusC_RagA_signa"/>
    <property type="match status" value="1"/>
</dbReference>
<keyword evidence="4 8" id="KW-0812">Transmembrane</keyword>
<dbReference type="RefSeq" id="WP_106528919.1">
    <property type="nucleotide sequence ID" value="NZ_PYAW01000003.1"/>
</dbReference>
<dbReference type="InterPro" id="IPR000531">
    <property type="entry name" value="Beta-barrel_TonB"/>
</dbReference>
<evidence type="ECO:0000259" key="11">
    <source>
        <dbReference type="Pfam" id="PF00593"/>
    </source>
</evidence>
<reference evidence="13 14" key="1">
    <citation type="submission" date="2018-03" db="EMBL/GenBank/DDBJ databases">
        <title>Genomic Encyclopedia of Archaeal and Bacterial Type Strains, Phase II (KMG-II): from individual species to whole genera.</title>
        <authorList>
            <person name="Goeker M."/>
        </authorList>
    </citation>
    <scope>NUCLEOTIDE SEQUENCE [LARGE SCALE GENOMIC DNA]</scope>
    <source>
        <strain evidence="13 14">DSM 24859</strain>
    </source>
</reference>
<organism evidence="13 14">
    <name type="scientific">Chitinophaga niastensis</name>
    <dbReference type="NCBI Taxonomy" id="536980"/>
    <lineage>
        <taxon>Bacteria</taxon>
        <taxon>Pseudomonadati</taxon>
        <taxon>Bacteroidota</taxon>
        <taxon>Chitinophagia</taxon>
        <taxon>Chitinophagales</taxon>
        <taxon>Chitinophagaceae</taxon>
        <taxon>Chitinophaga</taxon>
    </lineage>
</organism>
<dbReference type="SUPFAM" id="SSF56935">
    <property type="entry name" value="Porins"/>
    <property type="match status" value="1"/>
</dbReference>
<dbReference type="Pfam" id="PF00593">
    <property type="entry name" value="TonB_dep_Rec_b-barrel"/>
    <property type="match status" value="1"/>
</dbReference>
<evidence type="ECO:0000256" key="10">
    <source>
        <dbReference type="SAM" id="SignalP"/>
    </source>
</evidence>
<name>A0A2P8HIR0_CHINA</name>
<dbReference type="Pfam" id="PF13715">
    <property type="entry name" value="CarbopepD_reg_2"/>
    <property type="match status" value="1"/>
</dbReference>
<proteinExistence type="inferred from homology"/>
<evidence type="ECO:0000256" key="9">
    <source>
        <dbReference type="RuleBase" id="RU003357"/>
    </source>
</evidence>
<evidence type="ECO:0000313" key="14">
    <source>
        <dbReference type="Proteomes" id="UP000240971"/>
    </source>
</evidence>
<sequence>MFRKRKHAFFSLFFLLFYITGFAQTGPIKGKVTGDDGLPIPGATVVLKEHKNKGTMTKEDGTFSFNAGSNSAVLEISALGYNSQEITAANTGEVAITLKRDTRALDMIVVTALGVKRDKRNLTFSSQEVKAEELTRAKDPSVLNALTGKVSGVQITSTSGTPGSSSRIVIRGATSILGNNEALIVMDGVPIDNTETNVSPGGGGGTSRLSDIDPAIIESINVLKGAAATALYGSAGARGVVMITTKKGSANKKPQLTFSSDLGWDYAILPERQTKYTLGTGGKYSDGVTSKASGSWGARIDTLRVNGQPIKTHNLMKEFYKPGITTNNGLSVAGGTAKSGYLLSYSYFDQSGIVPKDKYKRHNLFAKFNTAITDNLQMTFQMGYTNAEKSSLPEGYGLSSPLLVLYAAPISYDLNPYVEADGITQRLYRFKRNNPYWIANNILNHTNVNRFMPVINLSYTPTNWLTVTERAGADIYTAQQDYHVNIGDISFISGYIQNDQNNSRIFNNDLMVQARKSFNKFNTSLLVGNNIYSNYNQTSTTKGQGLSIPGYYNMGNASTVSNKEYYTQQRKIGFYAQADIEYNRFLVLALSGRLDGSSVLSTDHLYYPYGSAALGFVFSELMPASWKEKVDFAKLRVSYAMVGNDNVSPYSNNTPYKQASGDNVIPGYMSGLSFPYNGQNGFLISQTLGNKFLKNERMKEFETGLEARFFGNRLGFEASYFHRKMSDGLIAGAQISAATGYTGTTLNSAEMETKGIEALVNITPVKTKNFSWDVTANYSRLRNKVTRVAPDLPTTNIGFTYAIEGQPYGAFFTNKFARTADGQLKIDANGMPYADDASGVVGNVNPNWTGGLTNTFRYKQLVFSFFLDTKQGGNIYNQDEQYGYVYGTAKITENRDQPLIIKGISDVTGKPNTVAVNPQSYYGAMYNIGENFVQDGSYIKLRNVSLSYNFGHSLLAHTPIKDASLTVTGKNLWIYKPHFTGPDPEVNSFGSTNGSLGMYAYSTPTTRSILFSLKVVF</sequence>
<dbReference type="SUPFAM" id="SSF49464">
    <property type="entry name" value="Carboxypeptidase regulatory domain-like"/>
    <property type="match status" value="1"/>
</dbReference>
<gene>
    <name evidence="13" type="ORF">CLV51_10385</name>
</gene>
<keyword evidence="14" id="KW-1185">Reference proteome</keyword>
<evidence type="ECO:0000256" key="6">
    <source>
        <dbReference type="ARBA" id="ARBA00023136"/>
    </source>
</evidence>
<evidence type="ECO:0000256" key="4">
    <source>
        <dbReference type="ARBA" id="ARBA00022692"/>
    </source>
</evidence>
<keyword evidence="2 8" id="KW-0813">Transport</keyword>
<dbReference type="InterPro" id="IPR037066">
    <property type="entry name" value="Plug_dom_sf"/>
</dbReference>
<dbReference type="NCBIfam" id="TIGR04056">
    <property type="entry name" value="OMP_RagA_SusC"/>
    <property type="match status" value="1"/>
</dbReference>
<evidence type="ECO:0000313" key="13">
    <source>
        <dbReference type="EMBL" id="PSL46109.1"/>
    </source>
</evidence>
<dbReference type="EMBL" id="PYAW01000003">
    <property type="protein sequence ID" value="PSL46109.1"/>
    <property type="molecule type" value="Genomic_DNA"/>
</dbReference>
<protein>
    <submittedName>
        <fullName evidence="13">TonB-linked SusC/RagA family outer membrane protein</fullName>
    </submittedName>
</protein>
<dbReference type="AlphaFoldDB" id="A0A2P8HIR0"/>
<dbReference type="InterPro" id="IPR023996">
    <property type="entry name" value="TonB-dep_OMP_SusC/RagA"/>
</dbReference>
<keyword evidence="5 9" id="KW-0798">TonB box</keyword>
<comment type="caution">
    <text evidence="13">The sequence shown here is derived from an EMBL/GenBank/DDBJ whole genome shotgun (WGS) entry which is preliminary data.</text>
</comment>
<keyword evidence="6 8" id="KW-0472">Membrane</keyword>
<dbReference type="InterPro" id="IPR012910">
    <property type="entry name" value="Plug_dom"/>
</dbReference>
<comment type="subcellular location">
    <subcellularLocation>
        <location evidence="1 8">Cell outer membrane</location>
        <topology evidence="1 8">Multi-pass membrane protein</topology>
    </subcellularLocation>
</comment>
<evidence type="ECO:0000256" key="5">
    <source>
        <dbReference type="ARBA" id="ARBA00023077"/>
    </source>
</evidence>
<dbReference type="InterPro" id="IPR023997">
    <property type="entry name" value="TonB-dep_OMP_SusC/RagA_CS"/>
</dbReference>
<comment type="similarity">
    <text evidence="8 9">Belongs to the TonB-dependent receptor family.</text>
</comment>
<dbReference type="Proteomes" id="UP000240971">
    <property type="component" value="Unassembled WGS sequence"/>
</dbReference>
<feature type="chain" id="PRO_5015189601" evidence="10">
    <location>
        <begin position="24"/>
        <end position="1017"/>
    </location>
</feature>